<evidence type="ECO:0000256" key="1">
    <source>
        <dbReference type="ARBA" id="ARBA00004651"/>
    </source>
</evidence>
<dbReference type="AlphaFoldDB" id="A0AAU8PDZ1"/>
<name>A0AAU8PDZ1_DESK7</name>
<feature type="domain" description="Polysaccharide chain length determinant N-terminal" evidence="9">
    <location>
        <begin position="15"/>
        <end position="114"/>
    </location>
</feature>
<evidence type="ECO:0000256" key="8">
    <source>
        <dbReference type="SAM" id="Phobius"/>
    </source>
</evidence>
<dbReference type="GO" id="GO:0004713">
    <property type="term" value="F:protein tyrosine kinase activity"/>
    <property type="evidence" value="ECO:0007669"/>
    <property type="project" value="TreeGrafter"/>
</dbReference>
<accession>A0AAU8PDZ1</accession>
<evidence type="ECO:0000256" key="5">
    <source>
        <dbReference type="ARBA" id="ARBA00022989"/>
    </source>
</evidence>
<dbReference type="GO" id="GO:0005886">
    <property type="term" value="C:plasma membrane"/>
    <property type="evidence" value="ECO:0007669"/>
    <property type="project" value="UniProtKB-SubCell"/>
</dbReference>
<reference evidence="12" key="1">
    <citation type="submission" date="2011-05" db="EMBL/GenBank/DDBJ databases">
        <title>Complete sequence of Desulfotomaculum kuznetsovii DSM 6115.</title>
        <authorList>
            <person name="Lucas S."/>
            <person name="Han J."/>
            <person name="Lapidus A."/>
            <person name="Cheng J.-F."/>
            <person name="Goodwin L."/>
            <person name="Pitluck S."/>
            <person name="Peters L."/>
            <person name="Mikhailova N."/>
            <person name="Lu M."/>
            <person name="Saunders E."/>
            <person name="Han C."/>
            <person name="Tapia R."/>
            <person name="Land M."/>
            <person name="Hauser L."/>
            <person name="Kyrpides N."/>
            <person name="Ivanova N."/>
            <person name="Pagani I."/>
            <person name="Nazina T."/>
            <person name="Ivanova A."/>
            <person name="Parshina S."/>
            <person name="Kuever J."/>
            <person name="Muyzer G."/>
            <person name="Plugge C."/>
            <person name="Stams A."/>
            <person name="Woyke T."/>
        </authorList>
    </citation>
    <scope>NUCLEOTIDE SEQUENCE [LARGE SCALE GENOMIC DNA]</scope>
    <source>
        <strain evidence="12">DSM 6115 / VKM B-1805 / 17</strain>
    </source>
</reference>
<keyword evidence="3" id="KW-1003">Cell membrane</keyword>
<dbReference type="Pfam" id="PF13807">
    <property type="entry name" value="GNVR"/>
    <property type="match status" value="1"/>
</dbReference>
<dbReference type="InterPro" id="IPR032807">
    <property type="entry name" value="GNVR"/>
</dbReference>
<comment type="similarity">
    <text evidence="2">Belongs to the CpsC/CapA family.</text>
</comment>
<dbReference type="Gene3D" id="6.10.250.920">
    <property type="match status" value="1"/>
</dbReference>
<dbReference type="InterPro" id="IPR003856">
    <property type="entry name" value="LPS_length_determ_N"/>
</dbReference>
<dbReference type="PANTHER" id="PTHR32309:SF13">
    <property type="entry name" value="FERRIC ENTEROBACTIN TRANSPORT PROTEIN FEPE"/>
    <property type="match status" value="1"/>
</dbReference>
<keyword evidence="12" id="KW-1185">Reference proteome</keyword>
<evidence type="ECO:0000256" key="2">
    <source>
        <dbReference type="ARBA" id="ARBA00006683"/>
    </source>
</evidence>
<feature type="transmembrane region" description="Helical" evidence="8">
    <location>
        <begin position="30"/>
        <end position="50"/>
    </location>
</feature>
<keyword evidence="5 8" id="KW-1133">Transmembrane helix</keyword>
<evidence type="ECO:0000256" key="3">
    <source>
        <dbReference type="ARBA" id="ARBA00022475"/>
    </source>
</evidence>
<organism evidence="11 12">
    <name type="scientific">Desulfofundulus kuznetsovii (strain DSM 6115 / VKM B-1805 / 17)</name>
    <name type="common">Desulfotomaculum kuznetsovii</name>
    <dbReference type="NCBI Taxonomy" id="760568"/>
    <lineage>
        <taxon>Bacteria</taxon>
        <taxon>Bacillati</taxon>
        <taxon>Bacillota</taxon>
        <taxon>Clostridia</taxon>
        <taxon>Eubacteriales</taxon>
        <taxon>Peptococcaceae</taxon>
        <taxon>Desulfofundulus</taxon>
    </lineage>
</organism>
<dbReference type="Proteomes" id="UP000009229">
    <property type="component" value="Chromosome"/>
</dbReference>
<comment type="subcellular location">
    <subcellularLocation>
        <location evidence="1">Cell membrane</location>
        <topology evidence="1">Multi-pass membrane protein</topology>
    </subcellularLocation>
</comment>
<dbReference type="KEGG" id="dku:Desku_2108"/>
<evidence type="ECO:0000259" key="10">
    <source>
        <dbReference type="Pfam" id="PF13807"/>
    </source>
</evidence>
<feature type="coiled-coil region" evidence="7">
    <location>
        <begin position="296"/>
        <end position="351"/>
    </location>
</feature>
<evidence type="ECO:0000259" key="9">
    <source>
        <dbReference type="Pfam" id="PF02706"/>
    </source>
</evidence>
<dbReference type="EMBL" id="CP002770">
    <property type="protein sequence ID" value="AEG15651.1"/>
    <property type="molecule type" value="Genomic_DNA"/>
</dbReference>
<keyword evidence="6 8" id="KW-0472">Membrane</keyword>
<protein>
    <submittedName>
        <fullName evidence="11">Lipopolysaccharide biosynthesis protein</fullName>
    </submittedName>
</protein>
<keyword evidence="4 8" id="KW-0812">Transmembrane</keyword>
<feature type="coiled-coil region" evidence="7">
    <location>
        <begin position="173"/>
        <end position="252"/>
    </location>
</feature>
<dbReference type="Pfam" id="PF02706">
    <property type="entry name" value="Wzz"/>
    <property type="match status" value="1"/>
</dbReference>
<evidence type="ECO:0000313" key="12">
    <source>
        <dbReference type="Proteomes" id="UP000009229"/>
    </source>
</evidence>
<evidence type="ECO:0000256" key="4">
    <source>
        <dbReference type="ARBA" id="ARBA00022692"/>
    </source>
</evidence>
<gene>
    <name evidence="11" type="ordered locus">Desku_2108</name>
</gene>
<evidence type="ECO:0000256" key="6">
    <source>
        <dbReference type="ARBA" id="ARBA00023136"/>
    </source>
</evidence>
<sequence length="450" mass="49807">MAEPNQNPEFAEEVIDLRQYLKVLGKWRKVIALGTLLSVLTSAILSFFILPPVYEAQTLLLVVQATEKQQVYQTPQGGLEGVVGSISRLPVLTMNTYLGQLKSEVLLQRVIDKLKLDPDLYTPRTLSDMIKATVVKDSNLIDVKVQNSDPVLAARIANTLSREYLQLISEKNQEQMTRSVSFLKQQREATEKELQKAVEALKKFQAQPRGVAVLEQEFKKKSEDLAGYESQLKMAGVELEQLSAGVARLEQELASTPKMVSVEKLDPDTGKIVTVQDVNPVYVSVSQQLSEKRAALAEKQAQVRGLKGVVDSLRAELDRLQAELTGKKVQQDKLQSEVDRLKQTVETLAQKTTETQIARSIDLGDTSVIVVSEASVPSHPVKPKKKLNIAVAFVLGLLASTALAFVLEHLDNTIKTPEDVGRYLELPVLGVIPLVERRFNKNVPAEGKNV</sequence>
<proteinExistence type="inferred from homology"/>
<dbReference type="PANTHER" id="PTHR32309">
    <property type="entry name" value="TYROSINE-PROTEIN KINASE"/>
    <property type="match status" value="1"/>
</dbReference>
<evidence type="ECO:0000313" key="11">
    <source>
        <dbReference type="EMBL" id="AEG15651.1"/>
    </source>
</evidence>
<dbReference type="InterPro" id="IPR050445">
    <property type="entry name" value="Bact_polysacc_biosynth/exp"/>
</dbReference>
<feature type="domain" description="Tyrosine-protein kinase G-rich" evidence="10">
    <location>
        <begin position="333"/>
        <end position="406"/>
    </location>
</feature>
<evidence type="ECO:0000256" key="7">
    <source>
        <dbReference type="SAM" id="Coils"/>
    </source>
</evidence>
<keyword evidence="7" id="KW-0175">Coiled coil</keyword>